<evidence type="ECO:0000313" key="1">
    <source>
        <dbReference type="EMBL" id="KAJ7031485.1"/>
    </source>
</evidence>
<evidence type="ECO:0000313" key="2">
    <source>
        <dbReference type="Proteomes" id="UP001218188"/>
    </source>
</evidence>
<comment type="caution">
    <text evidence="1">The sequence shown here is derived from an EMBL/GenBank/DDBJ whole genome shotgun (WGS) entry which is preliminary data.</text>
</comment>
<dbReference type="AlphaFoldDB" id="A0AAD6SPY3"/>
<dbReference type="EMBL" id="JARJCM010000081">
    <property type="protein sequence ID" value="KAJ7031485.1"/>
    <property type="molecule type" value="Genomic_DNA"/>
</dbReference>
<sequence>MEALADISLQSSDLLGAGRWTAVCLAVGVITSDKLANMNALRRLAAICDIGGDQDTALSLLCVTLEGFKFMGVHRRIAECMVHMAEIWESREDFQLATQLLEAARPEFERATQVDKAAGIVEKLKSLRESLEEKEIALTEGKLKSLPSMGTTKLVVSSKAVERRVENLALTL</sequence>
<protein>
    <submittedName>
        <fullName evidence="1">Uncharacterized protein</fullName>
    </submittedName>
</protein>
<dbReference type="Proteomes" id="UP001218188">
    <property type="component" value="Unassembled WGS sequence"/>
</dbReference>
<organism evidence="1 2">
    <name type="scientific">Mycena alexandri</name>
    <dbReference type="NCBI Taxonomy" id="1745969"/>
    <lineage>
        <taxon>Eukaryota</taxon>
        <taxon>Fungi</taxon>
        <taxon>Dikarya</taxon>
        <taxon>Basidiomycota</taxon>
        <taxon>Agaricomycotina</taxon>
        <taxon>Agaricomycetes</taxon>
        <taxon>Agaricomycetidae</taxon>
        <taxon>Agaricales</taxon>
        <taxon>Marasmiineae</taxon>
        <taxon>Mycenaceae</taxon>
        <taxon>Mycena</taxon>
    </lineage>
</organism>
<name>A0AAD6SPY3_9AGAR</name>
<gene>
    <name evidence="1" type="ORF">C8F04DRAFT_1262841</name>
</gene>
<keyword evidence="2" id="KW-1185">Reference proteome</keyword>
<accession>A0AAD6SPY3</accession>
<reference evidence="1" key="1">
    <citation type="submission" date="2023-03" db="EMBL/GenBank/DDBJ databases">
        <title>Massive genome expansion in bonnet fungi (Mycena s.s.) driven by repeated elements and novel gene families across ecological guilds.</title>
        <authorList>
            <consortium name="Lawrence Berkeley National Laboratory"/>
            <person name="Harder C.B."/>
            <person name="Miyauchi S."/>
            <person name="Viragh M."/>
            <person name="Kuo A."/>
            <person name="Thoen E."/>
            <person name="Andreopoulos B."/>
            <person name="Lu D."/>
            <person name="Skrede I."/>
            <person name="Drula E."/>
            <person name="Henrissat B."/>
            <person name="Morin E."/>
            <person name="Kohler A."/>
            <person name="Barry K."/>
            <person name="LaButti K."/>
            <person name="Morin E."/>
            <person name="Salamov A."/>
            <person name="Lipzen A."/>
            <person name="Mereny Z."/>
            <person name="Hegedus B."/>
            <person name="Baldrian P."/>
            <person name="Stursova M."/>
            <person name="Weitz H."/>
            <person name="Taylor A."/>
            <person name="Grigoriev I.V."/>
            <person name="Nagy L.G."/>
            <person name="Martin F."/>
            <person name="Kauserud H."/>
        </authorList>
    </citation>
    <scope>NUCLEOTIDE SEQUENCE</scope>
    <source>
        <strain evidence="1">CBHHK200</strain>
    </source>
</reference>
<proteinExistence type="predicted"/>